<evidence type="ECO:0000313" key="3">
    <source>
        <dbReference type="EMBL" id="KAJ8451160.1"/>
    </source>
</evidence>
<evidence type="ECO:0000313" key="4">
    <source>
        <dbReference type="Proteomes" id="UP001153076"/>
    </source>
</evidence>
<keyword evidence="4" id="KW-1185">Reference proteome</keyword>
<protein>
    <submittedName>
        <fullName evidence="3">Uncharacterized protein</fullName>
    </submittedName>
</protein>
<sequence length="511" mass="57713">MSHLKPSLSKSDYERAQYDLNLRESRLRSEKDEIARKFENSMKHNAILTKELEQWKRDHGALLLSQHETQQELTDLKLQYERLVRESSVDLPRLKQERDEFELKLVKSVKEVEILKKQCGHLSQENGELVVKNAGLEREVRVLKGEIVKMEEEQKEAVRREKEATVMCEKLRGDLERAEQCRKEELEKTNEKKRKVEGKLEVVMIAASDRYRELAQRVTKLENDVAALSCYSASGLQPVSATKEKEQLEKFEHDEVNEVLTGCPSVCETTVQESVPSPQKSAVAPAPIFEITDSDDDEDLPLLKGVKRKLFSSEASNEIEESANSGTNNSKQLKGLGDESANASIPLAVSVGGRTDMSLISNVKQNPVVLKQCDKKFGIEDGKRQGVLTRSVSYCKDGIQDESGYSDKWEYEADMLDALARDAELCMKAVCALYRQQTAHRSFNQISTLRIAALAKFLVNGDGEGRLRRSVAELEKYDPKAAAECRSIACSHAAQLFEIYQKKADPFFAPH</sequence>
<feature type="region of interest" description="Disordered" evidence="2">
    <location>
        <begin position="314"/>
        <end position="337"/>
    </location>
</feature>
<comment type="caution">
    <text evidence="3">The sequence shown here is derived from an EMBL/GenBank/DDBJ whole genome shotgun (WGS) entry which is preliminary data.</text>
</comment>
<dbReference type="AlphaFoldDB" id="A0A9Q1KWI3"/>
<proteinExistence type="predicted"/>
<dbReference type="PANTHER" id="PTHR34380:SF1">
    <property type="entry name" value="OS01G0221300 PROTEIN"/>
    <property type="match status" value="1"/>
</dbReference>
<dbReference type="Proteomes" id="UP001153076">
    <property type="component" value="Unassembled WGS sequence"/>
</dbReference>
<organism evidence="3 4">
    <name type="scientific">Carnegiea gigantea</name>
    <dbReference type="NCBI Taxonomy" id="171969"/>
    <lineage>
        <taxon>Eukaryota</taxon>
        <taxon>Viridiplantae</taxon>
        <taxon>Streptophyta</taxon>
        <taxon>Embryophyta</taxon>
        <taxon>Tracheophyta</taxon>
        <taxon>Spermatophyta</taxon>
        <taxon>Magnoliopsida</taxon>
        <taxon>eudicotyledons</taxon>
        <taxon>Gunneridae</taxon>
        <taxon>Pentapetalae</taxon>
        <taxon>Caryophyllales</taxon>
        <taxon>Cactineae</taxon>
        <taxon>Cactaceae</taxon>
        <taxon>Cactoideae</taxon>
        <taxon>Echinocereeae</taxon>
        <taxon>Carnegiea</taxon>
    </lineage>
</organism>
<reference evidence="3" key="1">
    <citation type="submission" date="2022-04" db="EMBL/GenBank/DDBJ databases">
        <title>Carnegiea gigantea Genome sequencing and assembly v2.</title>
        <authorList>
            <person name="Copetti D."/>
            <person name="Sanderson M.J."/>
            <person name="Burquez A."/>
            <person name="Wojciechowski M.F."/>
        </authorList>
    </citation>
    <scope>NUCLEOTIDE SEQUENCE</scope>
    <source>
        <strain evidence="3">SGP5-SGP5p</strain>
        <tissue evidence="3">Aerial part</tissue>
    </source>
</reference>
<evidence type="ECO:0000256" key="2">
    <source>
        <dbReference type="SAM" id="MobiDB-lite"/>
    </source>
</evidence>
<dbReference type="OrthoDB" id="1899721at2759"/>
<keyword evidence="1" id="KW-0175">Coiled coil</keyword>
<name>A0A9Q1KWI3_9CARY</name>
<feature type="coiled-coil region" evidence="1">
    <location>
        <begin position="133"/>
        <end position="224"/>
    </location>
</feature>
<gene>
    <name evidence="3" type="ORF">Cgig2_026969</name>
</gene>
<dbReference type="EMBL" id="JAKOGI010000011">
    <property type="protein sequence ID" value="KAJ8451160.1"/>
    <property type="molecule type" value="Genomic_DNA"/>
</dbReference>
<evidence type="ECO:0000256" key="1">
    <source>
        <dbReference type="SAM" id="Coils"/>
    </source>
</evidence>
<accession>A0A9Q1KWI3</accession>
<dbReference type="PANTHER" id="PTHR34380">
    <property type="entry name" value="BNAA03G12380D PROTEIN"/>
    <property type="match status" value="1"/>
</dbReference>